<comment type="catalytic activity">
    <reaction evidence="4">
        <text>UTP + H2O = UMP + diphosphate + H(+)</text>
        <dbReference type="Rhea" id="RHEA:29395"/>
        <dbReference type="ChEBI" id="CHEBI:15377"/>
        <dbReference type="ChEBI" id="CHEBI:15378"/>
        <dbReference type="ChEBI" id="CHEBI:33019"/>
        <dbReference type="ChEBI" id="CHEBI:46398"/>
        <dbReference type="ChEBI" id="CHEBI:57865"/>
        <dbReference type="EC" id="3.6.1.9"/>
    </reaction>
</comment>
<name>A0ABT1MN31_9RHOB</name>
<keyword evidence="2 4" id="KW-0378">Hydrolase</keyword>
<keyword evidence="3 4" id="KW-0546">Nucleotide metabolism</keyword>
<comment type="cofactor">
    <cofactor evidence="1 4">
        <name>a divalent metal cation</name>
        <dbReference type="ChEBI" id="CHEBI:60240"/>
    </cofactor>
</comment>
<keyword evidence="6" id="KW-1185">Reference proteome</keyword>
<dbReference type="RefSeq" id="WP_255327831.1">
    <property type="nucleotide sequence ID" value="NZ_JAKZEU010000001.1"/>
</dbReference>
<organism evidence="5 6">
    <name type="scientific">Paracoccus albicereus</name>
    <dbReference type="NCBI Taxonomy" id="2922394"/>
    <lineage>
        <taxon>Bacteria</taxon>
        <taxon>Pseudomonadati</taxon>
        <taxon>Pseudomonadota</taxon>
        <taxon>Alphaproteobacteria</taxon>
        <taxon>Rhodobacterales</taxon>
        <taxon>Paracoccaceae</taxon>
        <taxon>Paracoccus</taxon>
    </lineage>
</organism>
<comment type="catalytic activity">
    <reaction evidence="4">
        <text>dTTP + H2O = dTMP + diphosphate + H(+)</text>
        <dbReference type="Rhea" id="RHEA:28534"/>
        <dbReference type="ChEBI" id="CHEBI:15377"/>
        <dbReference type="ChEBI" id="CHEBI:15378"/>
        <dbReference type="ChEBI" id="CHEBI:33019"/>
        <dbReference type="ChEBI" id="CHEBI:37568"/>
        <dbReference type="ChEBI" id="CHEBI:63528"/>
        <dbReference type="EC" id="3.6.1.9"/>
    </reaction>
</comment>
<dbReference type="InterPro" id="IPR029001">
    <property type="entry name" value="ITPase-like_fam"/>
</dbReference>
<comment type="similarity">
    <text evidence="4">Belongs to the Maf family. YhdE subfamily.</text>
</comment>
<comment type="subcellular location">
    <subcellularLocation>
        <location evidence="4">Cytoplasm</location>
    </subcellularLocation>
</comment>
<dbReference type="PANTHER" id="PTHR43213:SF5">
    <property type="entry name" value="BIFUNCTIONAL DTTP_UTP PYROPHOSPHATASE_METHYLTRANSFERASE PROTEIN-RELATED"/>
    <property type="match status" value="1"/>
</dbReference>
<dbReference type="CDD" id="cd00555">
    <property type="entry name" value="Maf"/>
    <property type="match status" value="1"/>
</dbReference>
<comment type="function">
    <text evidence="4">Nucleoside triphosphate pyrophosphatase that hydrolyzes dTTP and UTP. May have a dual role in cell division arrest and in preventing the incorporation of modified nucleotides into cellular nucleic acids.</text>
</comment>
<gene>
    <name evidence="5" type="ORF">MLD63_00250</name>
</gene>
<evidence type="ECO:0000256" key="2">
    <source>
        <dbReference type="ARBA" id="ARBA00022801"/>
    </source>
</evidence>
<dbReference type="Pfam" id="PF02545">
    <property type="entry name" value="Maf"/>
    <property type="match status" value="1"/>
</dbReference>
<dbReference type="HAMAP" id="MF_00528">
    <property type="entry name" value="Maf"/>
    <property type="match status" value="1"/>
</dbReference>
<sequence length="196" mass="21234">MVRSDVPRLILGSASPRRLELLAQIGIRPAEIRPADIDETPRTDERARDYVRRMASQKAAALSLTQGEIALCADTTVAVGRRILGKPADRAEAASFMRLMAGRRHRVLTAVAIREGERIRERLVETIVRMRPITPTELDRYLDIGDWQGKAGAYAIQGAAAAFIPWISGSHSAVVGLPLSETAAMLSASGILPEAA</sequence>
<dbReference type="EC" id="3.6.1.9" evidence="4"/>
<evidence type="ECO:0000313" key="6">
    <source>
        <dbReference type="Proteomes" id="UP001203945"/>
    </source>
</evidence>
<evidence type="ECO:0000313" key="5">
    <source>
        <dbReference type="EMBL" id="MCQ0968868.1"/>
    </source>
</evidence>
<dbReference type="PANTHER" id="PTHR43213">
    <property type="entry name" value="BIFUNCTIONAL DTTP/UTP PYROPHOSPHATASE/METHYLTRANSFERASE PROTEIN-RELATED"/>
    <property type="match status" value="1"/>
</dbReference>
<keyword evidence="4" id="KW-0963">Cytoplasm</keyword>
<feature type="active site" description="Proton acceptor" evidence="4">
    <location>
        <position position="74"/>
    </location>
</feature>
<evidence type="ECO:0000256" key="4">
    <source>
        <dbReference type="HAMAP-Rule" id="MF_00528"/>
    </source>
</evidence>
<accession>A0ABT1MN31</accession>
<reference evidence="5 6" key="1">
    <citation type="submission" date="2022-03" db="EMBL/GenBank/DDBJ databases">
        <authorList>
            <person name="He Y."/>
        </authorList>
    </citation>
    <scope>NUCLEOTIDE SEQUENCE [LARGE SCALE GENOMIC DNA]</scope>
    <source>
        <strain evidence="5 6">TK19116</strain>
        <plasmid evidence="5">unnamed1</plasmid>
    </source>
</reference>
<comment type="caution">
    <text evidence="5">The sequence shown here is derived from an EMBL/GenBank/DDBJ whole genome shotgun (WGS) entry which is preliminary data.</text>
</comment>
<proteinExistence type="inferred from homology"/>
<evidence type="ECO:0000256" key="1">
    <source>
        <dbReference type="ARBA" id="ARBA00001968"/>
    </source>
</evidence>
<feature type="site" description="Important for substrate specificity" evidence="4">
    <location>
        <position position="17"/>
    </location>
</feature>
<dbReference type="EMBL" id="JAKZEU010000001">
    <property type="protein sequence ID" value="MCQ0968868.1"/>
    <property type="molecule type" value="Genomic_DNA"/>
</dbReference>
<feature type="site" description="Important for substrate specificity" evidence="4">
    <location>
        <position position="75"/>
    </location>
</feature>
<keyword evidence="5" id="KW-0614">Plasmid</keyword>
<evidence type="ECO:0000256" key="3">
    <source>
        <dbReference type="ARBA" id="ARBA00023080"/>
    </source>
</evidence>
<geneLocation type="plasmid" evidence="5">
    <name>unnamed1</name>
</geneLocation>
<dbReference type="InterPro" id="IPR003697">
    <property type="entry name" value="Maf-like"/>
</dbReference>
<dbReference type="SUPFAM" id="SSF52972">
    <property type="entry name" value="ITPase-like"/>
    <property type="match status" value="1"/>
</dbReference>
<dbReference type="Proteomes" id="UP001203945">
    <property type="component" value="Unassembled WGS sequence"/>
</dbReference>
<dbReference type="Gene3D" id="3.90.950.10">
    <property type="match status" value="1"/>
</dbReference>
<protein>
    <recommendedName>
        <fullName evidence="4">dTTP/UTP pyrophosphatase</fullName>
        <shortName evidence="4">dTTPase/UTPase</shortName>
        <ecNumber evidence="4">3.6.1.9</ecNumber>
    </recommendedName>
    <alternativeName>
        <fullName evidence="4">Nucleoside triphosphate pyrophosphatase</fullName>
    </alternativeName>
    <alternativeName>
        <fullName evidence="4">Nucleotide pyrophosphatase</fullName>
        <shortName evidence="4">Nucleotide PPase</shortName>
    </alternativeName>
</protein>
<feature type="site" description="Important for substrate specificity" evidence="4">
    <location>
        <position position="157"/>
    </location>
</feature>
<dbReference type="NCBIfam" id="TIGR00172">
    <property type="entry name" value="maf"/>
    <property type="match status" value="1"/>
</dbReference>
<comment type="caution">
    <text evidence="4">Lacks conserved residue(s) required for the propagation of feature annotation.</text>
</comment>
<dbReference type="PIRSF" id="PIRSF006305">
    <property type="entry name" value="Maf"/>
    <property type="match status" value="1"/>
</dbReference>